<sequence length="409" mass="45800">MSAQNSAGIQTLLDAEREAQKIVQQAREYRTKRIRDAKAEAQKEIDEYRQQKEEEFKKFEAEHSSGYKKAEEDANKEAEAKLQGIQAAGKEKGGKVVDDLINAVVDVKPQASNSHKHTGSLDPRLEDLGKVIRDEYAVIRDHYETPKYPVVLAHGLLGFDELRLAGPLLPGVQYWRGIKEALTLKGVKVITATVPPSASIEMRAEELVKDIDEGAQGKAVNIIAHSMGGLDARYMISRLRPKKFKVLSLTTIATPHRGSAVADYVLERIGDERLPQLYYTLGKLKVETGAFSQLTRKYMADTFNPATPDVEDVRYFSYGAAMQPSFWSMFRLPHRVLQEVEGYNDGLVSVASSKWGKYKGTLEGVSHLDLINWTNRLKWLAGEVTGNRQRFNAIAFYLDIADMLAKEGL</sequence>
<evidence type="ECO:0000256" key="2">
    <source>
        <dbReference type="ARBA" id="ARBA00010066"/>
    </source>
</evidence>
<feature type="coiled-coil region" evidence="6">
    <location>
        <begin position="12"/>
        <end position="88"/>
    </location>
</feature>
<reference evidence="8 9" key="1">
    <citation type="submission" date="2020-01" db="EMBL/GenBank/DDBJ databases">
        <title>Draft genome sequence of Aspergillus lentulus IFM 60648.</title>
        <authorList>
            <person name="Takahashi H."/>
            <person name="Yaguchi T."/>
        </authorList>
    </citation>
    <scope>NUCLEOTIDE SEQUENCE [LARGE SCALE GENOMIC DNA]</scope>
    <source>
        <strain evidence="8 9">IFM 60648</strain>
    </source>
</reference>
<evidence type="ECO:0000256" key="4">
    <source>
        <dbReference type="ARBA" id="ARBA00022781"/>
    </source>
</evidence>
<name>A0ABQ1A232_ASPLE</name>
<dbReference type="Proteomes" id="UP000465220">
    <property type="component" value="Unassembled WGS sequence"/>
</dbReference>
<keyword evidence="5" id="KW-0406">Ion transport</keyword>
<dbReference type="PANTHER" id="PTHR12713:SF11">
    <property type="entry name" value="V-TYPE PROTON ATPASE SUBUNIT G"/>
    <property type="match status" value="1"/>
</dbReference>
<organism evidence="8 9">
    <name type="scientific">Aspergillus lentulus</name>
    <dbReference type="NCBI Taxonomy" id="293939"/>
    <lineage>
        <taxon>Eukaryota</taxon>
        <taxon>Fungi</taxon>
        <taxon>Dikarya</taxon>
        <taxon>Ascomycota</taxon>
        <taxon>Pezizomycotina</taxon>
        <taxon>Eurotiomycetes</taxon>
        <taxon>Eurotiomycetidae</taxon>
        <taxon>Eurotiales</taxon>
        <taxon>Aspergillaceae</taxon>
        <taxon>Aspergillus</taxon>
        <taxon>Aspergillus subgen. Fumigati</taxon>
    </lineage>
</organism>
<keyword evidence="6" id="KW-0175">Coiled coil</keyword>
<dbReference type="Pfam" id="PF05057">
    <property type="entry name" value="DUF676"/>
    <property type="match status" value="1"/>
</dbReference>
<evidence type="ECO:0000256" key="1">
    <source>
        <dbReference type="ARBA" id="ARBA00007920"/>
    </source>
</evidence>
<evidence type="ECO:0000313" key="8">
    <source>
        <dbReference type="EMBL" id="GFF71548.1"/>
    </source>
</evidence>
<comment type="caution">
    <text evidence="8">The sequence shown here is derived from an EMBL/GenBank/DDBJ whole genome shotgun (WGS) entry which is preliminary data.</text>
</comment>
<proteinExistence type="inferred from homology"/>
<evidence type="ECO:0000256" key="3">
    <source>
        <dbReference type="ARBA" id="ARBA00022448"/>
    </source>
</evidence>
<comment type="similarity">
    <text evidence="2">Belongs to the V-ATPase G subunit family.</text>
</comment>
<dbReference type="SUPFAM" id="SSF53474">
    <property type="entry name" value="alpha/beta-Hydrolases"/>
    <property type="match status" value="1"/>
</dbReference>
<gene>
    <name evidence="8" type="ORF">IFM60648_03452</name>
</gene>
<evidence type="ECO:0000259" key="7">
    <source>
        <dbReference type="Pfam" id="PF05057"/>
    </source>
</evidence>
<dbReference type="PANTHER" id="PTHR12713">
    <property type="entry name" value="VACUOLAR ATP SYNTHASE SUBUNIT G"/>
    <property type="match status" value="1"/>
</dbReference>
<protein>
    <submittedName>
        <fullName evidence="8">Lipase 2</fullName>
    </submittedName>
</protein>
<feature type="domain" description="DUF676" evidence="7">
    <location>
        <begin position="204"/>
        <end position="262"/>
    </location>
</feature>
<keyword evidence="9" id="KW-1185">Reference proteome</keyword>
<dbReference type="InterPro" id="IPR007751">
    <property type="entry name" value="DUF676_lipase-like"/>
</dbReference>
<accession>A0ABQ1A232</accession>
<dbReference type="EMBL" id="BLKI01000015">
    <property type="protein sequence ID" value="GFF71548.1"/>
    <property type="molecule type" value="Genomic_DNA"/>
</dbReference>
<dbReference type="Pfam" id="PF03179">
    <property type="entry name" value="V-ATPase_G"/>
    <property type="match status" value="1"/>
</dbReference>
<dbReference type="Gene3D" id="3.40.50.1820">
    <property type="entry name" value="alpha/beta hydrolase"/>
    <property type="match status" value="1"/>
</dbReference>
<evidence type="ECO:0000313" key="9">
    <source>
        <dbReference type="Proteomes" id="UP000465220"/>
    </source>
</evidence>
<dbReference type="InterPro" id="IPR005124">
    <property type="entry name" value="V-ATPase_G"/>
</dbReference>
<evidence type="ECO:0000256" key="6">
    <source>
        <dbReference type="SAM" id="Coils"/>
    </source>
</evidence>
<keyword evidence="4" id="KW-0375">Hydrogen ion transport</keyword>
<comment type="similarity">
    <text evidence="1">Belongs to the putative lipase ROG1 family.</text>
</comment>
<evidence type="ECO:0000256" key="5">
    <source>
        <dbReference type="ARBA" id="ARBA00023065"/>
    </source>
</evidence>
<dbReference type="NCBIfam" id="TIGR01147">
    <property type="entry name" value="V_ATP_synt_G"/>
    <property type="match status" value="1"/>
</dbReference>
<dbReference type="Gene3D" id="1.20.5.2950">
    <property type="match status" value="1"/>
</dbReference>
<keyword evidence="3" id="KW-0813">Transport</keyword>
<dbReference type="InterPro" id="IPR029058">
    <property type="entry name" value="AB_hydrolase_fold"/>
</dbReference>